<dbReference type="Gene3D" id="3.30.200.20">
    <property type="entry name" value="Phosphorylase Kinase, domain 1"/>
    <property type="match status" value="1"/>
</dbReference>
<evidence type="ECO:0000256" key="1">
    <source>
        <dbReference type="SAM" id="MobiDB-lite"/>
    </source>
</evidence>
<reference evidence="3" key="1">
    <citation type="journal article" date="2020" name="Stud. Mycol.">
        <title>101 Dothideomycetes genomes: a test case for predicting lifestyles and emergence of pathogens.</title>
        <authorList>
            <person name="Haridas S."/>
            <person name="Albert R."/>
            <person name="Binder M."/>
            <person name="Bloem J."/>
            <person name="Labutti K."/>
            <person name="Salamov A."/>
            <person name="Andreopoulos B."/>
            <person name="Baker S."/>
            <person name="Barry K."/>
            <person name="Bills G."/>
            <person name="Bluhm B."/>
            <person name="Cannon C."/>
            <person name="Castanera R."/>
            <person name="Culley D."/>
            <person name="Daum C."/>
            <person name="Ezra D."/>
            <person name="Gonzalez J."/>
            <person name="Henrissat B."/>
            <person name="Kuo A."/>
            <person name="Liang C."/>
            <person name="Lipzen A."/>
            <person name="Lutzoni F."/>
            <person name="Magnuson J."/>
            <person name="Mondo S."/>
            <person name="Nolan M."/>
            <person name="Ohm R."/>
            <person name="Pangilinan J."/>
            <person name="Park H.-J."/>
            <person name="Ramirez L."/>
            <person name="Alfaro M."/>
            <person name="Sun H."/>
            <person name="Tritt A."/>
            <person name="Yoshinaga Y."/>
            <person name="Zwiers L.-H."/>
            <person name="Turgeon B."/>
            <person name="Goodwin S."/>
            <person name="Spatafora J."/>
            <person name="Crous P."/>
            <person name="Grigoriev I."/>
        </authorList>
    </citation>
    <scope>NUCLEOTIDE SEQUENCE</scope>
    <source>
        <strain evidence="3">CBS 269.34</strain>
    </source>
</reference>
<evidence type="ECO:0000313" key="3">
    <source>
        <dbReference type="EMBL" id="KAF2500445.1"/>
    </source>
</evidence>
<feature type="domain" description="Protein kinase" evidence="2">
    <location>
        <begin position="172"/>
        <end position="521"/>
    </location>
</feature>
<accession>A0A6A6R6L2</accession>
<gene>
    <name evidence="3" type="ORF">BU16DRAFT_247175</name>
</gene>
<feature type="region of interest" description="Disordered" evidence="1">
    <location>
        <begin position="514"/>
        <end position="551"/>
    </location>
</feature>
<dbReference type="Pfam" id="PF00069">
    <property type="entry name" value="Pkinase"/>
    <property type="match status" value="1"/>
</dbReference>
<feature type="region of interest" description="Disordered" evidence="1">
    <location>
        <begin position="616"/>
        <end position="659"/>
    </location>
</feature>
<keyword evidence="4" id="KW-1185">Reference proteome</keyword>
<dbReference type="GO" id="GO:0004672">
    <property type="term" value="F:protein kinase activity"/>
    <property type="evidence" value="ECO:0007669"/>
    <property type="project" value="InterPro"/>
</dbReference>
<dbReference type="InterPro" id="IPR010730">
    <property type="entry name" value="HET"/>
</dbReference>
<feature type="compositionally biased region" description="Basic and acidic residues" evidence="1">
    <location>
        <begin position="641"/>
        <end position="652"/>
    </location>
</feature>
<dbReference type="InterPro" id="IPR011009">
    <property type="entry name" value="Kinase-like_dom_sf"/>
</dbReference>
<organism evidence="3 4">
    <name type="scientific">Lophium mytilinum</name>
    <dbReference type="NCBI Taxonomy" id="390894"/>
    <lineage>
        <taxon>Eukaryota</taxon>
        <taxon>Fungi</taxon>
        <taxon>Dikarya</taxon>
        <taxon>Ascomycota</taxon>
        <taxon>Pezizomycotina</taxon>
        <taxon>Dothideomycetes</taxon>
        <taxon>Pleosporomycetidae</taxon>
        <taxon>Mytilinidiales</taxon>
        <taxon>Mytilinidiaceae</taxon>
        <taxon>Lophium</taxon>
    </lineage>
</organism>
<name>A0A6A6R6L2_9PEZI</name>
<dbReference type="Proteomes" id="UP000799750">
    <property type="component" value="Unassembled WGS sequence"/>
</dbReference>
<feature type="compositionally biased region" description="Polar residues" evidence="1">
    <location>
        <begin position="514"/>
        <end position="528"/>
    </location>
</feature>
<dbReference type="InterPro" id="IPR000719">
    <property type="entry name" value="Prot_kinase_dom"/>
</dbReference>
<dbReference type="SMART" id="SM00220">
    <property type="entry name" value="S_TKc"/>
    <property type="match status" value="1"/>
</dbReference>
<evidence type="ECO:0000259" key="2">
    <source>
        <dbReference type="PROSITE" id="PS50011"/>
    </source>
</evidence>
<dbReference type="Pfam" id="PF06985">
    <property type="entry name" value="HET"/>
    <property type="match status" value="1"/>
</dbReference>
<dbReference type="PANTHER" id="PTHR33112">
    <property type="entry name" value="DOMAIN PROTEIN, PUTATIVE-RELATED"/>
    <property type="match status" value="1"/>
</dbReference>
<dbReference type="Gene3D" id="1.10.510.10">
    <property type="entry name" value="Transferase(Phosphotransferase) domain 1"/>
    <property type="match status" value="1"/>
</dbReference>
<dbReference type="SUPFAM" id="SSF56112">
    <property type="entry name" value="Protein kinase-like (PK-like)"/>
    <property type="match status" value="1"/>
</dbReference>
<dbReference type="CDD" id="cd00180">
    <property type="entry name" value="PKc"/>
    <property type="match status" value="1"/>
</dbReference>
<evidence type="ECO:0000313" key="4">
    <source>
        <dbReference type="Proteomes" id="UP000799750"/>
    </source>
</evidence>
<dbReference type="OrthoDB" id="4062651at2759"/>
<proteinExistence type="predicted"/>
<dbReference type="PROSITE" id="PS50011">
    <property type="entry name" value="PROTEIN_KINASE_DOM"/>
    <property type="match status" value="1"/>
</dbReference>
<protein>
    <recommendedName>
        <fullName evidence="2">Protein kinase domain-containing protein</fullName>
    </recommendedName>
</protein>
<dbReference type="PROSITE" id="PS00108">
    <property type="entry name" value="PROTEIN_KINASE_ST"/>
    <property type="match status" value="1"/>
</dbReference>
<dbReference type="EMBL" id="MU004183">
    <property type="protein sequence ID" value="KAF2500445.1"/>
    <property type="molecule type" value="Genomic_DNA"/>
</dbReference>
<dbReference type="GO" id="GO:0005524">
    <property type="term" value="F:ATP binding"/>
    <property type="evidence" value="ECO:0007669"/>
    <property type="project" value="InterPro"/>
</dbReference>
<dbReference type="InterPro" id="IPR008271">
    <property type="entry name" value="Ser/Thr_kinase_AS"/>
</dbReference>
<sequence>MSESTDISEILVHGTVESHFDSRPQKFVPERSVVDDVINSKSILDNAINRVSILEQMDVDEPIEEEHNLLVDYILRGAKKIFAISISIGLEDAPLRKAMSFFKANGFNDEKLPITHRQLDHLASLEIGVKVRKIWSRVRISQFFDKQWEFSAQIFSTAEFNHDLPQKSILPFTSMKKVAKGSFGGVYKTQIHSAHFVDPQKPGTPCPKFFAVKKLEPENESDSQKVARNWDIEVKALRKMNNLNQDHIVRFITAFRRRGKPDHDDHTSIEHWSEHCLIFEWAEGGSLRDYWKNNPRPSLTASLVKATIKQLLGLAGALERAHNLNNTGASYRHGDLKPENILLFPDGSEIGIFKIGDWGVAKEHNIVTEMRFGSTGAEYGTRRYESPEVETGVRLTFLDQAPKRRSRLYDIWAMGCITLEWIVWLLYGWDGLNTFNQNVKGEVSNHSPFYQLTVKNSKKVARVHDIVVQWLKHMARDPVCQVGTTALGDLLEVVQRDLLVVKLPRRMGSTLGITDSQQPFTIPTSTPLNPDETFSPEPPSPLEQSTRSIPPIPSIDITPAAEAPAAAPEPIRIPVQQEPESEGPARVLSDEFRQRLDFIYCEDVDEVDNYWFTAKSPLPAPVDPDGSSLRSSAQDGSEYYTTERTRSGRSSRDGLSSTKGLVVPDQEKVDYAHPNLDNKWEFDVDNDFASSLFSSFRKSGSFEVAQPLKLSRLCRECLDMKERLWKPAFSVTYDLPGLRIRSVRKECDLCVLLWNTCERHGGTKYPTVQLEKNKFSKFSLTMNGGEHSVLSIFRALVDSKIPTDNSIPIGFAKLPEAGEHTHLEVIRQWLNNCDVKHSHSAYQPATQEDKSRDIPTKRLPTRLIDVGKSDDKTVRLWETGPKDIGEWIALSYQWGAPPHFDTNRSNLKKHINGIDFETLPATFKDAVIVTRGLGIRYLWIDSLCIIQGTGGDFNQEARRMEDVYSGAYCVIAASCATGHYSGFLQARNDRDYVTLQNENQTPFYICQAIDDFNAHVSEGALNRRGWVLQEHALARRSIFFTKHQTYWECGDGVRCETMTKMRNNLAALLGDSSFPQIVENAPQGEKILRYQDFYKRYSQLGLSNPYDRPMAIDGLQRRLLRTMKAKGGFGMFDEEGNKGFLRRSLLWHRLEQDSEGRPVANTLSRIKFPADRTISVVPSWSWMAYTGAIDFFKLDFGGFEWEEIRPPWSRSPSNGLQSDRGDSVALTAVVRGFDPDAAVEGEGILVIDSLGGSEQSKTMCVVLGIEKDVPTKKVKCAEDKIHFFLVVTPTGGLDRNGSKRFERVGAGYLPRKCIGPPGDTIVIH</sequence>
<dbReference type="PANTHER" id="PTHR33112:SF10">
    <property type="entry name" value="TOL"/>
    <property type="match status" value="1"/>
</dbReference>